<dbReference type="AlphaFoldDB" id="A0A0J7IZE0"/>
<evidence type="ECO:0000313" key="2">
    <source>
        <dbReference type="EMBL" id="KMQ71186.1"/>
    </source>
</evidence>
<protein>
    <submittedName>
        <fullName evidence="2">Uncharacterized protein</fullName>
    </submittedName>
</protein>
<dbReference type="EMBL" id="LFNG01000010">
    <property type="protein sequence ID" value="KMQ71186.1"/>
    <property type="molecule type" value="Genomic_DNA"/>
</dbReference>
<feature type="chain" id="PRO_5005289037" evidence="1">
    <location>
        <begin position="22"/>
        <end position="316"/>
    </location>
</feature>
<dbReference type="RefSeq" id="WP_048499587.1">
    <property type="nucleotide sequence ID" value="NZ_LFNG01000010.1"/>
</dbReference>
<dbReference type="Proteomes" id="UP000035900">
    <property type="component" value="Unassembled WGS sequence"/>
</dbReference>
<proteinExistence type="predicted"/>
<keyword evidence="3" id="KW-1185">Reference proteome</keyword>
<evidence type="ECO:0000313" key="3">
    <source>
        <dbReference type="Proteomes" id="UP000035900"/>
    </source>
</evidence>
<name>A0A0J7IZE0_9FLAO</name>
<sequence>MKKIFLLGSAFFAFLVIRAQVGINTQTPTTTFQIEGKSPATQVEGAIVPRYTGDQVYAMPIYPGAPNQVTTVSQDNEANLVYVTSAASAANNIKGERGEFLTTSGFFFWDPNSGNVDATSPTGKKGQWRRLFVASRTASGNDGVVKVNSGVGGAKPTLSLGPAGNTYGPRQQILYTTPLVFADFPTTSWPENTIPYPGVTANIYTGTTAGTQRWRENPIEGQVHIWRLLVTITAGNNSNGSVKATFLNPDSGFEINSIALIPSGTSGLAKPLTFYFYTIADPQSIPVGKGYQLFLESDISSTIVVDSFTRISLFKD</sequence>
<organism evidence="2 3">
    <name type="scientific">Chryseobacterium koreense CCUG 49689</name>
    <dbReference type="NCBI Taxonomy" id="1304281"/>
    <lineage>
        <taxon>Bacteria</taxon>
        <taxon>Pseudomonadati</taxon>
        <taxon>Bacteroidota</taxon>
        <taxon>Flavobacteriia</taxon>
        <taxon>Flavobacteriales</taxon>
        <taxon>Weeksellaceae</taxon>
        <taxon>Chryseobacterium group</taxon>
        <taxon>Chryseobacterium</taxon>
    </lineage>
</organism>
<dbReference type="PATRIC" id="fig|1304281.5.peg.1803"/>
<gene>
    <name evidence="2" type="ORF">ACM44_08395</name>
</gene>
<keyword evidence="1" id="KW-0732">Signal</keyword>
<dbReference type="STRING" id="1304281.ACM44_08395"/>
<dbReference type="OrthoDB" id="1233056at2"/>
<evidence type="ECO:0000256" key="1">
    <source>
        <dbReference type="SAM" id="SignalP"/>
    </source>
</evidence>
<feature type="signal peptide" evidence="1">
    <location>
        <begin position="1"/>
        <end position="21"/>
    </location>
</feature>
<accession>A0A0J7IZE0</accession>
<reference evidence="2 3" key="1">
    <citation type="journal article" date="2004" name="Int. J. Syst. Evol. Microbiol.">
        <title>Kaistella koreensis gen. nov., sp. nov., a novel member of the Chryseobacterium-Bergeyella-Riemerella branch.</title>
        <authorList>
            <person name="Kim M.K."/>
            <person name="Im W.T."/>
            <person name="Shin Y.K."/>
            <person name="Lim J.H."/>
            <person name="Kim S.H."/>
            <person name="Lee B.C."/>
            <person name="Park M.Y."/>
            <person name="Lee K.Y."/>
            <person name="Lee S.T."/>
        </authorList>
    </citation>
    <scope>NUCLEOTIDE SEQUENCE [LARGE SCALE GENOMIC DNA]</scope>
    <source>
        <strain evidence="2 3">CCUG 49689</strain>
    </source>
</reference>
<comment type="caution">
    <text evidence="2">The sequence shown here is derived from an EMBL/GenBank/DDBJ whole genome shotgun (WGS) entry which is preliminary data.</text>
</comment>